<dbReference type="EMBL" id="JAWSTH010000109">
    <property type="protein sequence ID" value="MDW5597913.1"/>
    <property type="molecule type" value="Genomic_DNA"/>
</dbReference>
<reference evidence="11" key="1">
    <citation type="submission" date="2023-07" db="EMBL/GenBank/DDBJ databases">
        <title>Conexibacter stalactiti sp. nov., isolated from stalactites in a lava cave and emended description of the genus Conexibacter.</title>
        <authorList>
            <person name="Lee S.D."/>
        </authorList>
    </citation>
    <scope>NUCLEOTIDE SEQUENCE [LARGE SCALE GENOMIC DNA]</scope>
    <source>
        <strain evidence="11">KCTC 39840</strain>
    </source>
</reference>
<feature type="transmembrane region" description="Helical" evidence="8">
    <location>
        <begin position="220"/>
        <end position="237"/>
    </location>
</feature>
<feature type="transmembrane region" description="Helical" evidence="8">
    <location>
        <begin position="178"/>
        <end position="199"/>
    </location>
</feature>
<proteinExistence type="inferred from homology"/>
<evidence type="ECO:0000256" key="7">
    <source>
        <dbReference type="ARBA" id="ARBA00023177"/>
    </source>
</evidence>
<dbReference type="InterPro" id="IPR029020">
    <property type="entry name" value="Ammonium/urea_transptr"/>
</dbReference>
<dbReference type="PANTHER" id="PTHR11730:SF6">
    <property type="entry name" value="AMMONIUM TRANSPORTER"/>
    <property type="match status" value="1"/>
</dbReference>
<keyword evidence="7 8" id="KW-0924">Ammonia transport</keyword>
<dbReference type="Pfam" id="PF00909">
    <property type="entry name" value="Ammonium_transp"/>
    <property type="match status" value="1"/>
</dbReference>
<feature type="transmembrane region" description="Helical" evidence="8">
    <location>
        <begin position="110"/>
        <end position="133"/>
    </location>
</feature>
<keyword evidence="3 8" id="KW-0813">Transport</keyword>
<dbReference type="Proteomes" id="UP001284601">
    <property type="component" value="Unassembled WGS sequence"/>
</dbReference>
<dbReference type="InterPro" id="IPR001905">
    <property type="entry name" value="Ammonium_transpt"/>
</dbReference>
<keyword evidence="5 8" id="KW-1133">Transmembrane helix</keyword>
<evidence type="ECO:0000256" key="6">
    <source>
        <dbReference type="ARBA" id="ARBA00023136"/>
    </source>
</evidence>
<dbReference type="RefSeq" id="WP_318600383.1">
    <property type="nucleotide sequence ID" value="NZ_JAWSTH010000109.1"/>
</dbReference>
<evidence type="ECO:0000256" key="8">
    <source>
        <dbReference type="RuleBase" id="RU362002"/>
    </source>
</evidence>
<organism evidence="10 11">
    <name type="scientific">Conexibacter stalactiti</name>
    <dbReference type="NCBI Taxonomy" id="1940611"/>
    <lineage>
        <taxon>Bacteria</taxon>
        <taxon>Bacillati</taxon>
        <taxon>Actinomycetota</taxon>
        <taxon>Thermoleophilia</taxon>
        <taxon>Solirubrobacterales</taxon>
        <taxon>Conexibacteraceae</taxon>
        <taxon>Conexibacter</taxon>
    </lineage>
</organism>
<dbReference type="InterPro" id="IPR024041">
    <property type="entry name" value="NH4_transpt_AmtB-like_dom"/>
</dbReference>
<dbReference type="Gene3D" id="1.10.3430.10">
    <property type="entry name" value="Ammonium transporter AmtB like domains"/>
    <property type="match status" value="1"/>
</dbReference>
<gene>
    <name evidence="10" type="ORF">R7226_26400</name>
</gene>
<feature type="transmembrane region" description="Helical" evidence="8">
    <location>
        <begin position="305"/>
        <end position="325"/>
    </location>
</feature>
<sequence length="464" mass="47733">MTLLLPASALAQDGPTIDVVKSELDTTWLMLATCLVFFMQAGFALLEIGMSRGKNAGMGVAKILVNFAIATIVWWAVGYGLTFGGTATFFGDSGFFLGNGTELAGEGVDAAGVGFFAFQLMFAAVSLAIVWGSTLERIKFGAYIIFAIAFVGVIYPLVAHMAWSGGFLTRVGSGVQDFAGSSVVHLTGATAAFAAVLFLGPRKGKYGPDGKPRAIPGHSMPLLGLGVLILWLGWFGFNGGSTFNTSGNKFAEVIAVTNMGAVGGVLGALFLIWVLTRKLDVGMIANGAIAGLVAITAPAGYVEMWSAPIIGFVGGLVVVAGVLAIEKKIDDPVGALSAHGLAGIWGTLACGLFTSERLAGEVGVGKAGLFMGGGAEQLWTQFIAVVVTFGVVFILSSIVFGAMKATFGLRVTEEDEDAGLDIAEHGMYGYPEQFIPAPELVGVGSSRPQAGTAAPIGSTSEVTA</sequence>
<accession>A0ABU4HXG2</accession>
<comment type="subcellular location">
    <subcellularLocation>
        <location evidence="8">Cell membrane</location>
        <topology evidence="8">Multi-pass membrane protein</topology>
    </subcellularLocation>
    <subcellularLocation>
        <location evidence="1">Membrane</location>
        <topology evidence="1">Multi-pass membrane protein</topology>
    </subcellularLocation>
</comment>
<evidence type="ECO:0000259" key="9">
    <source>
        <dbReference type="Pfam" id="PF00909"/>
    </source>
</evidence>
<feature type="transmembrane region" description="Helical" evidence="8">
    <location>
        <begin position="281"/>
        <end position="299"/>
    </location>
</feature>
<evidence type="ECO:0000256" key="4">
    <source>
        <dbReference type="ARBA" id="ARBA00022692"/>
    </source>
</evidence>
<dbReference type="PANTHER" id="PTHR11730">
    <property type="entry name" value="AMMONIUM TRANSPORTER"/>
    <property type="match status" value="1"/>
</dbReference>
<keyword evidence="6 8" id="KW-0472">Membrane</keyword>
<evidence type="ECO:0000256" key="5">
    <source>
        <dbReference type="ARBA" id="ARBA00022989"/>
    </source>
</evidence>
<evidence type="ECO:0000256" key="3">
    <source>
        <dbReference type="ARBA" id="ARBA00022448"/>
    </source>
</evidence>
<keyword evidence="4 8" id="KW-0812">Transmembrane</keyword>
<feature type="transmembrane region" description="Helical" evidence="8">
    <location>
        <begin position="378"/>
        <end position="400"/>
    </location>
</feature>
<evidence type="ECO:0000256" key="1">
    <source>
        <dbReference type="ARBA" id="ARBA00004141"/>
    </source>
</evidence>
<protein>
    <recommendedName>
        <fullName evidence="8">Ammonium transporter</fullName>
    </recommendedName>
</protein>
<dbReference type="SUPFAM" id="SSF111352">
    <property type="entry name" value="Ammonium transporter"/>
    <property type="match status" value="1"/>
</dbReference>
<comment type="similarity">
    <text evidence="2 8">Belongs to the ammonia transporter channel (TC 1.A.11.2) family.</text>
</comment>
<feature type="domain" description="Ammonium transporter AmtB-like" evidence="9">
    <location>
        <begin position="28"/>
        <end position="430"/>
    </location>
</feature>
<comment type="caution">
    <text evidence="10">The sequence shown here is derived from an EMBL/GenBank/DDBJ whole genome shotgun (WGS) entry which is preliminary data.</text>
</comment>
<dbReference type="InterPro" id="IPR018047">
    <property type="entry name" value="Ammonium_transpt_CS"/>
</dbReference>
<feature type="transmembrane region" description="Helical" evidence="8">
    <location>
        <begin position="253"/>
        <end position="274"/>
    </location>
</feature>
<name>A0ABU4HXG2_9ACTN</name>
<evidence type="ECO:0000256" key="2">
    <source>
        <dbReference type="ARBA" id="ARBA00005887"/>
    </source>
</evidence>
<dbReference type="PROSITE" id="PS01219">
    <property type="entry name" value="AMMONIUM_TRANSP"/>
    <property type="match status" value="1"/>
</dbReference>
<keyword evidence="11" id="KW-1185">Reference proteome</keyword>
<feature type="transmembrane region" description="Helical" evidence="8">
    <location>
        <begin position="332"/>
        <end position="354"/>
    </location>
</feature>
<dbReference type="NCBIfam" id="TIGR00836">
    <property type="entry name" value="amt"/>
    <property type="match status" value="1"/>
</dbReference>
<feature type="transmembrane region" description="Helical" evidence="8">
    <location>
        <begin position="67"/>
        <end position="90"/>
    </location>
</feature>
<evidence type="ECO:0000313" key="11">
    <source>
        <dbReference type="Proteomes" id="UP001284601"/>
    </source>
</evidence>
<evidence type="ECO:0000313" key="10">
    <source>
        <dbReference type="EMBL" id="MDW5597913.1"/>
    </source>
</evidence>
<feature type="transmembrane region" description="Helical" evidence="8">
    <location>
        <begin position="27"/>
        <end position="46"/>
    </location>
</feature>
<feature type="transmembrane region" description="Helical" evidence="8">
    <location>
        <begin position="140"/>
        <end position="158"/>
    </location>
</feature>